<name>A6YFT0_9MICC</name>
<dbReference type="Gene3D" id="3.40.50.300">
    <property type="entry name" value="P-loop containing nucleotide triphosphate hydrolases"/>
    <property type="match status" value="2"/>
</dbReference>
<proteinExistence type="predicted"/>
<keyword evidence="3" id="KW-0614">Plasmid</keyword>
<dbReference type="Pfam" id="PF13604">
    <property type="entry name" value="AAA_30"/>
    <property type="match status" value="1"/>
</dbReference>
<geneLocation type="plasmid" evidence="3">
    <name>pChr15</name>
</geneLocation>
<dbReference type="CDD" id="cd17933">
    <property type="entry name" value="DEXSc_RecD-like"/>
    <property type="match status" value="1"/>
</dbReference>
<dbReference type="SUPFAM" id="SSF55464">
    <property type="entry name" value="Origin of replication-binding domain, RBD-like"/>
    <property type="match status" value="1"/>
</dbReference>
<accession>A6YFT0</accession>
<reference evidence="3" key="1">
    <citation type="journal article" date="2008" name="Plasmid">
        <title>Comparative analysis of eight Arthrobacter plasmids.</title>
        <authorList>
            <person name="Jerke K."/>
            <person name="Nakatsu C.H."/>
            <person name="Beasley F."/>
            <person name="Konopka A."/>
        </authorList>
    </citation>
    <scope>NUCLEOTIDE SEQUENCE</scope>
    <source>
        <strain evidence="3">Chr15</strain>
        <plasmid evidence="3">pChr15</plasmid>
    </source>
</reference>
<protein>
    <submittedName>
        <fullName evidence="3">Putative TraA</fullName>
    </submittedName>
</protein>
<feature type="region of interest" description="Disordered" evidence="1">
    <location>
        <begin position="922"/>
        <end position="944"/>
    </location>
</feature>
<evidence type="ECO:0000313" key="3">
    <source>
        <dbReference type="EMBL" id="ABR67091.1"/>
    </source>
</evidence>
<dbReference type="AlphaFoldDB" id="A6YFT0"/>
<dbReference type="Gene3D" id="2.30.30.940">
    <property type="match status" value="1"/>
</dbReference>
<dbReference type="Pfam" id="PF08751">
    <property type="entry name" value="TrwC"/>
    <property type="match status" value="1"/>
</dbReference>
<evidence type="ECO:0000256" key="1">
    <source>
        <dbReference type="SAM" id="MobiDB-lite"/>
    </source>
</evidence>
<dbReference type="InterPro" id="IPR014862">
    <property type="entry name" value="TrwC"/>
</dbReference>
<dbReference type="InterPro" id="IPR027417">
    <property type="entry name" value="P-loop_NTPase"/>
</dbReference>
<feature type="domain" description="TrwC relaxase" evidence="2">
    <location>
        <begin position="38"/>
        <end position="341"/>
    </location>
</feature>
<dbReference type="NCBIfam" id="NF041492">
    <property type="entry name" value="MobF"/>
    <property type="match status" value="1"/>
</dbReference>
<dbReference type="SUPFAM" id="SSF52540">
    <property type="entry name" value="P-loop containing nucleoside triphosphate hydrolases"/>
    <property type="match status" value="2"/>
</dbReference>
<evidence type="ECO:0000259" key="2">
    <source>
        <dbReference type="Pfam" id="PF08751"/>
    </source>
</evidence>
<sequence length="1097" mass="119217">MHVYYAAIGVVVWWQRGVEGGETRVHGGVTFFRGTGASATAYLESDHHRADEYYLEEDGQLAERFVYGPSGSLDATDSLDAARYKLWVDWVDPDTGEVRGKPKGQARLRQDDGVVRDLPASPRFAEMTVNCDKSLSVAAALNPAVIAALDEAQREAAQAMSDFVAENAVTRVGPMRNQRLVKVERFESVAVVHKTSRAGDPHRHIHVQWNTRVFAEGKWRGLWTTPTLKQQGALRGIGESTIRSHEGLRTALAQAGFTFDTATGKVVELSAHAELLSKRRAQVQENIARLEAAWRENHPGQEPSPEQRRIFDFQAWALDRPGKKAKNREVSQAGWIEELRAAGLPVAGFDGGSSAVRFLRDLDQEQIAAAAIAVCEGKSSAWSLHQLQAAVADQVAEAGVIAERAELNAFISATARNAAQGARSISDPRDGHMPDHVRHITSERVIAVEDELKARFTARVVAGEEVHLDPGAFAATSLGQAQKHAAQIVASGCGLGVVEGAAGSGKTTMLREAKKLLDAEGRQLVVLAPTLKGAQEAARSLEAAAFSVHKLLHANGFRWDENGRYTRLKPGETDPNTGKMYRGPQGDYRLTKEARVVVDEAGMLDQDTALALTQLADQYGAGLVLMGDRAQLPAVGRGGVLDHAAKIAVERADIDVVHRFTDAQYAELSLRMRSRQKPAELFNDLYTRGHVRIHTGVEEAVEAMTADAAQTIRTGGTVAMATPTNEMATQINAVMQQQMSDAGRTREARFKIAGVDGLTLRHGDTIMTRNNDTMLGVANRETYTVHTTHSDGSITVNQGKGKDMIRLPKEYVTQYVHLGYASTEYGAQGATETTGGGLLDATSSSAGGTYVAATRGREANTLHMVAASTEDAQAQFVDIMGRDTADRGIEAATEALAKEIEGLDLSMPPAPAGLPLRTEETAENLPKAPSRPLEEAGAQEQPEVDKQLRERRVASETRTYERKLAAWQSRRDAYQAKNGHSPEEWQQLNAQAVTAHHDAKSFRETTEHNVASRAEQALRSDHARLSADVTTARQDLDQAGLFGKNSARRILTDAEARYEAAFGIQPAQELPLSLPWNSFGTFGRRPLPGTRNSPRHA</sequence>
<organism evidence="3">
    <name type="scientific">Arthrobacter sp. Chr15</name>
    <dbReference type="NCBI Taxonomy" id="447032"/>
    <lineage>
        <taxon>Bacteria</taxon>
        <taxon>Bacillati</taxon>
        <taxon>Actinomycetota</taxon>
        <taxon>Actinomycetes</taxon>
        <taxon>Micrococcales</taxon>
        <taxon>Micrococcaceae</taxon>
        <taxon>Arthrobacter</taxon>
    </lineage>
</organism>
<dbReference type="EMBL" id="EF495212">
    <property type="protein sequence ID" value="ABR67091.1"/>
    <property type="molecule type" value="Genomic_DNA"/>
</dbReference>